<accession>A0A086XY84</accession>
<organism evidence="7 8">
    <name type="scientific">Haematobacter massiliensis</name>
    <dbReference type="NCBI Taxonomy" id="195105"/>
    <lineage>
        <taxon>Bacteria</taxon>
        <taxon>Pseudomonadati</taxon>
        <taxon>Pseudomonadota</taxon>
        <taxon>Alphaproteobacteria</taxon>
        <taxon>Rhodobacterales</taxon>
        <taxon>Paracoccaceae</taxon>
        <taxon>Haematobacter</taxon>
    </lineage>
</organism>
<dbReference type="Pfam" id="PF00535">
    <property type="entry name" value="Glycos_transf_2"/>
    <property type="match status" value="1"/>
</dbReference>
<name>A0A086XY84_9RHOB</name>
<protein>
    <submittedName>
        <fullName evidence="7">Glycosyl transferase</fullName>
    </submittedName>
</protein>
<dbReference type="PANTHER" id="PTHR43646">
    <property type="entry name" value="GLYCOSYLTRANSFERASE"/>
    <property type="match status" value="1"/>
</dbReference>
<dbReference type="Proteomes" id="UP000028826">
    <property type="component" value="Unassembled WGS sequence"/>
</dbReference>
<evidence type="ECO:0000256" key="1">
    <source>
        <dbReference type="ARBA" id="ARBA00004236"/>
    </source>
</evidence>
<evidence type="ECO:0000256" key="3">
    <source>
        <dbReference type="ARBA" id="ARBA00022676"/>
    </source>
</evidence>
<evidence type="ECO:0000256" key="2">
    <source>
        <dbReference type="ARBA" id="ARBA00022475"/>
    </source>
</evidence>
<dbReference type="InterPro" id="IPR029044">
    <property type="entry name" value="Nucleotide-diphossugar_trans"/>
</dbReference>
<dbReference type="Gene3D" id="3.90.550.10">
    <property type="entry name" value="Spore Coat Polysaccharide Biosynthesis Protein SpsA, Chain A"/>
    <property type="match status" value="1"/>
</dbReference>
<dbReference type="GO" id="GO:0016757">
    <property type="term" value="F:glycosyltransferase activity"/>
    <property type="evidence" value="ECO:0007669"/>
    <property type="project" value="UniProtKB-KW"/>
</dbReference>
<evidence type="ECO:0000313" key="7">
    <source>
        <dbReference type="EMBL" id="KFI26984.1"/>
    </source>
</evidence>
<dbReference type="CDD" id="cd06433">
    <property type="entry name" value="GT_2_WfgS_like"/>
    <property type="match status" value="1"/>
</dbReference>
<dbReference type="InterPro" id="IPR001173">
    <property type="entry name" value="Glyco_trans_2-like"/>
</dbReference>
<dbReference type="PANTHER" id="PTHR43646:SF2">
    <property type="entry name" value="GLYCOSYLTRANSFERASE 2-LIKE DOMAIN-CONTAINING PROTEIN"/>
    <property type="match status" value="1"/>
</dbReference>
<dbReference type="STRING" id="195105.CN97_02210"/>
<dbReference type="AlphaFoldDB" id="A0A086XY84"/>
<dbReference type="EMBL" id="JGYG01000013">
    <property type="protein sequence ID" value="KFI26984.1"/>
    <property type="molecule type" value="Genomic_DNA"/>
</dbReference>
<dbReference type="RefSeq" id="WP_035713538.1">
    <property type="nucleotide sequence ID" value="NZ_JGYG01000013.1"/>
</dbReference>
<evidence type="ECO:0000313" key="8">
    <source>
        <dbReference type="Proteomes" id="UP000028826"/>
    </source>
</evidence>
<keyword evidence="4 7" id="KW-0808">Transferase</keyword>
<dbReference type="OrthoDB" id="5291101at2"/>
<gene>
    <name evidence="7" type="ORF">CN97_02210</name>
</gene>
<proteinExistence type="predicted"/>
<keyword evidence="3" id="KW-0328">Glycosyltransferase</keyword>
<sequence>MKISAVMACYNSGATVARAVESFLLQDHAERELVVVDGASKDETCAVVEGFASPLISLASGPDRGIYDAINKGIARAEGEVIGILHSNDRYAHPHVLSRVAEAFAGGDLDAVFADVTFHPPGQPDRVIRRYDSSHFRPERIAAGAMPAHTALFLHRRVFEAHGLYRTDYRIAGDFEFVARVFRKGDIRWRHVPEVWVRMEAGGASTSGLRSKILGTQEVRRACRENGIATSYPRILSKYPRKLLELVRH</sequence>
<evidence type="ECO:0000259" key="6">
    <source>
        <dbReference type="Pfam" id="PF00535"/>
    </source>
</evidence>
<reference evidence="7 8" key="1">
    <citation type="submission" date="2014-03" db="EMBL/GenBank/DDBJ databases">
        <title>Genome of Haematobacter massiliensis CCUG 47968.</title>
        <authorList>
            <person name="Wang D."/>
            <person name="Wang G."/>
        </authorList>
    </citation>
    <scope>NUCLEOTIDE SEQUENCE [LARGE SCALE GENOMIC DNA]</scope>
    <source>
        <strain evidence="7 8">CCUG 47968</strain>
    </source>
</reference>
<dbReference type="GO" id="GO:0005886">
    <property type="term" value="C:plasma membrane"/>
    <property type="evidence" value="ECO:0007669"/>
    <property type="project" value="UniProtKB-SubCell"/>
</dbReference>
<keyword evidence="2" id="KW-1003">Cell membrane</keyword>
<dbReference type="SUPFAM" id="SSF53448">
    <property type="entry name" value="Nucleotide-diphospho-sugar transferases"/>
    <property type="match status" value="1"/>
</dbReference>
<keyword evidence="5" id="KW-0472">Membrane</keyword>
<evidence type="ECO:0000256" key="4">
    <source>
        <dbReference type="ARBA" id="ARBA00022679"/>
    </source>
</evidence>
<feature type="domain" description="Glycosyltransferase 2-like" evidence="6">
    <location>
        <begin position="4"/>
        <end position="128"/>
    </location>
</feature>
<dbReference type="eggNOG" id="COG1216">
    <property type="taxonomic scope" value="Bacteria"/>
</dbReference>
<comment type="caution">
    <text evidence="7">The sequence shown here is derived from an EMBL/GenBank/DDBJ whole genome shotgun (WGS) entry which is preliminary data.</text>
</comment>
<keyword evidence="8" id="KW-1185">Reference proteome</keyword>
<comment type="subcellular location">
    <subcellularLocation>
        <location evidence="1">Cell membrane</location>
    </subcellularLocation>
</comment>
<evidence type="ECO:0000256" key="5">
    <source>
        <dbReference type="ARBA" id="ARBA00023136"/>
    </source>
</evidence>